<dbReference type="InterPro" id="IPR044298">
    <property type="entry name" value="MIG/MutY"/>
</dbReference>
<evidence type="ECO:0000313" key="15">
    <source>
        <dbReference type="Proteomes" id="UP000278632"/>
    </source>
</evidence>
<accession>A0A3N0B607</accession>
<keyword evidence="9" id="KW-0408">Iron</keyword>
<keyword evidence="15" id="KW-1185">Reference proteome</keyword>
<dbReference type="GO" id="GO:0006298">
    <property type="term" value="P:mismatch repair"/>
    <property type="evidence" value="ECO:0007669"/>
    <property type="project" value="TreeGrafter"/>
</dbReference>
<keyword evidence="12" id="KW-0326">Glycosidase</keyword>
<dbReference type="EC" id="3.2.2.31" evidence="4"/>
<comment type="caution">
    <text evidence="14">The sequence shown here is derived from an EMBL/GenBank/DDBJ whole genome shotgun (WGS) entry which is preliminary data.</text>
</comment>
<comment type="cofactor">
    <cofactor evidence="2">
        <name>[4Fe-4S] cluster</name>
        <dbReference type="ChEBI" id="CHEBI:49883"/>
    </cofactor>
</comment>
<dbReference type="InterPro" id="IPR011257">
    <property type="entry name" value="DNA_glycosylase"/>
</dbReference>
<dbReference type="InterPro" id="IPR003265">
    <property type="entry name" value="HhH-GPD_domain"/>
</dbReference>
<protein>
    <recommendedName>
        <fullName evidence="5">Adenine DNA glycosylase</fullName>
        <ecNumber evidence="4">3.2.2.31</ecNumber>
    </recommendedName>
</protein>
<dbReference type="Pfam" id="PF00633">
    <property type="entry name" value="HHH"/>
    <property type="match status" value="1"/>
</dbReference>
<feature type="domain" description="HhH-GPD" evidence="13">
    <location>
        <begin position="54"/>
        <end position="202"/>
    </location>
</feature>
<evidence type="ECO:0000256" key="5">
    <source>
        <dbReference type="ARBA" id="ARBA00022023"/>
    </source>
</evidence>
<dbReference type="GO" id="GO:0000701">
    <property type="term" value="F:purine-specific mismatch base pair DNA N-glycosylase activity"/>
    <property type="evidence" value="ECO:0007669"/>
    <property type="project" value="UniProtKB-EC"/>
</dbReference>
<dbReference type="Gene3D" id="1.10.1670.10">
    <property type="entry name" value="Helix-hairpin-Helix base-excision DNA repair enzymes (C-terminal)"/>
    <property type="match status" value="1"/>
</dbReference>
<dbReference type="GO" id="GO:0006284">
    <property type="term" value="P:base-excision repair"/>
    <property type="evidence" value="ECO:0007669"/>
    <property type="project" value="InterPro"/>
</dbReference>
<reference evidence="15" key="1">
    <citation type="submission" date="2018-05" db="EMBL/GenBank/DDBJ databases">
        <title>Genome Sequencing of selected type strains of the family Eggerthellaceae.</title>
        <authorList>
            <person name="Danylec N."/>
            <person name="Stoll D.A."/>
            <person name="Doetsch A."/>
            <person name="Huch M."/>
        </authorList>
    </citation>
    <scope>NUCLEOTIDE SEQUENCE [LARGE SCALE GENOMIC DNA]</scope>
    <source>
        <strain evidence="15">DSM 16106</strain>
    </source>
</reference>
<dbReference type="GO" id="GO:0051536">
    <property type="term" value="F:iron-sulfur cluster binding"/>
    <property type="evidence" value="ECO:0007669"/>
    <property type="project" value="UniProtKB-KW"/>
</dbReference>
<keyword evidence="6" id="KW-0479">Metal-binding</keyword>
<comment type="similarity">
    <text evidence="3">Belongs to the Nth/MutY family.</text>
</comment>
<dbReference type="RefSeq" id="WP_123192500.1">
    <property type="nucleotide sequence ID" value="NZ_QICD01000017.1"/>
</dbReference>
<dbReference type="SUPFAM" id="SSF48150">
    <property type="entry name" value="DNA-glycosylase"/>
    <property type="match status" value="1"/>
</dbReference>
<gene>
    <name evidence="14" type="ORF">DMP08_08560</name>
</gene>
<dbReference type="Proteomes" id="UP000278632">
    <property type="component" value="Unassembled WGS sequence"/>
</dbReference>
<dbReference type="GO" id="GO:0032357">
    <property type="term" value="F:oxidized purine DNA binding"/>
    <property type="evidence" value="ECO:0007669"/>
    <property type="project" value="TreeGrafter"/>
</dbReference>
<evidence type="ECO:0000256" key="6">
    <source>
        <dbReference type="ARBA" id="ARBA00022723"/>
    </source>
</evidence>
<dbReference type="GO" id="GO:0035485">
    <property type="term" value="F:adenine/guanine mispair binding"/>
    <property type="evidence" value="ECO:0007669"/>
    <property type="project" value="TreeGrafter"/>
</dbReference>
<keyword evidence="10" id="KW-0411">Iron-sulfur</keyword>
<dbReference type="SMART" id="SM00478">
    <property type="entry name" value="ENDO3c"/>
    <property type="match status" value="1"/>
</dbReference>
<evidence type="ECO:0000256" key="7">
    <source>
        <dbReference type="ARBA" id="ARBA00022763"/>
    </source>
</evidence>
<evidence type="ECO:0000256" key="4">
    <source>
        <dbReference type="ARBA" id="ARBA00012045"/>
    </source>
</evidence>
<evidence type="ECO:0000256" key="12">
    <source>
        <dbReference type="ARBA" id="ARBA00023295"/>
    </source>
</evidence>
<dbReference type="Pfam" id="PF00730">
    <property type="entry name" value="HhH-GPD"/>
    <property type="match status" value="1"/>
</dbReference>
<sequence>MRVAGFDSASWPADAPLARETFEAKVREEGALRYRELPWRYLDDPYAVLVSEVMLQQTQVTRVLKHWERWMSLFPTVDSLAAAGTADVLAQWQGLGYNRRALALKRACEECSANHGGALPDTAEQLQQLPGIGPATAAGVMAFAFGKPSIYIETNVRTVFLHEVFPQRDKVSDRELTPLVAATCPQDDARAWYYALLDYGAHLKTLVANPSRRSAHYARQSTFDGSRRQKRAELVRVVLAEPGIGFDDLAARLDAFERAAGRDGVDAETFDSIVNDLVREGFFRQEEGVFRA</sequence>
<dbReference type="Gene3D" id="1.10.340.30">
    <property type="entry name" value="Hypothetical protein, domain 2"/>
    <property type="match status" value="1"/>
</dbReference>
<dbReference type="PROSITE" id="PS01155">
    <property type="entry name" value="ENDONUCLEASE_III_2"/>
    <property type="match status" value="1"/>
</dbReference>
<dbReference type="InterPro" id="IPR023170">
    <property type="entry name" value="HhH_base_excis_C"/>
</dbReference>
<evidence type="ECO:0000313" key="14">
    <source>
        <dbReference type="EMBL" id="RNL42543.1"/>
    </source>
</evidence>
<comment type="catalytic activity">
    <reaction evidence="1">
        <text>Hydrolyzes free adenine bases from 7,8-dihydro-8-oxoguanine:adenine mismatched double-stranded DNA, leaving an apurinic site.</text>
        <dbReference type="EC" id="3.2.2.31"/>
    </reaction>
</comment>
<dbReference type="AlphaFoldDB" id="A0A3N0B607"/>
<dbReference type="InterPro" id="IPR000445">
    <property type="entry name" value="HhH_motif"/>
</dbReference>
<evidence type="ECO:0000256" key="10">
    <source>
        <dbReference type="ARBA" id="ARBA00023014"/>
    </source>
</evidence>
<evidence type="ECO:0000256" key="9">
    <source>
        <dbReference type="ARBA" id="ARBA00023004"/>
    </source>
</evidence>
<organism evidence="14 15">
    <name type="scientific">Paraeggerthella hongkongensis</name>
    <dbReference type="NCBI Taxonomy" id="230658"/>
    <lineage>
        <taxon>Bacteria</taxon>
        <taxon>Bacillati</taxon>
        <taxon>Actinomycetota</taxon>
        <taxon>Coriobacteriia</taxon>
        <taxon>Eggerthellales</taxon>
        <taxon>Eggerthellaceae</taxon>
        <taxon>Paraeggerthella</taxon>
    </lineage>
</organism>
<evidence type="ECO:0000259" key="13">
    <source>
        <dbReference type="SMART" id="SM00478"/>
    </source>
</evidence>
<dbReference type="GO" id="GO:0046872">
    <property type="term" value="F:metal ion binding"/>
    <property type="evidence" value="ECO:0007669"/>
    <property type="project" value="UniProtKB-KW"/>
</dbReference>
<keyword evidence="11" id="KW-0234">DNA repair</keyword>
<evidence type="ECO:0000256" key="8">
    <source>
        <dbReference type="ARBA" id="ARBA00022801"/>
    </source>
</evidence>
<evidence type="ECO:0000256" key="1">
    <source>
        <dbReference type="ARBA" id="ARBA00000843"/>
    </source>
</evidence>
<dbReference type="EMBL" id="QICD01000017">
    <property type="protein sequence ID" value="RNL42543.1"/>
    <property type="molecule type" value="Genomic_DNA"/>
</dbReference>
<proteinExistence type="inferred from homology"/>
<dbReference type="OrthoDB" id="9802365at2"/>
<dbReference type="PANTHER" id="PTHR42944">
    <property type="entry name" value="ADENINE DNA GLYCOSYLASE"/>
    <property type="match status" value="1"/>
</dbReference>
<evidence type="ECO:0000256" key="11">
    <source>
        <dbReference type="ARBA" id="ARBA00023204"/>
    </source>
</evidence>
<dbReference type="CDD" id="cd00056">
    <property type="entry name" value="ENDO3c"/>
    <property type="match status" value="1"/>
</dbReference>
<evidence type="ECO:0000256" key="3">
    <source>
        <dbReference type="ARBA" id="ARBA00008343"/>
    </source>
</evidence>
<dbReference type="PANTHER" id="PTHR42944:SF1">
    <property type="entry name" value="ADENINE DNA GLYCOSYLASE"/>
    <property type="match status" value="1"/>
</dbReference>
<dbReference type="InterPro" id="IPR004036">
    <property type="entry name" value="Endonuclease-III-like_CS2"/>
</dbReference>
<dbReference type="GO" id="GO:0034039">
    <property type="term" value="F:8-oxo-7,8-dihydroguanine DNA N-glycosylase activity"/>
    <property type="evidence" value="ECO:0007669"/>
    <property type="project" value="TreeGrafter"/>
</dbReference>
<keyword evidence="8" id="KW-0378">Hydrolase</keyword>
<name>A0A3N0B607_9ACTN</name>
<evidence type="ECO:0000256" key="2">
    <source>
        <dbReference type="ARBA" id="ARBA00001966"/>
    </source>
</evidence>
<keyword evidence="7" id="KW-0227">DNA damage</keyword>